<keyword evidence="1" id="KW-1133">Transmembrane helix</keyword>
<accession>A0ABT5U818</accession>
<comment type="caution">
    <text evidence="2">The sequence shown here is derived from an EMBL/GenBank/DDBJ whole genome shotgun (WGS) entry which is preliminary data.</text>
</comment>
<dbReference type="EMBL" id="JAPMOU010000009">
    <property type="protein sequence ID" value="MDE1462151.1"/>
    <property type="molecule type" value="Genomic_DNA"/>
</dbReference>
<dbReference type="Proteomes" id="UP001528823">
    <property type="component" value="Unassembled WGS sequence"/>
</dbReference>
<gene>
    <name evidence="2" type="ORF">ORQ98_09215</name>
</gene>
<keyword evidence="1" id="KW-0472">Membrane</keyword>
<name>A0ABT5U818_9GAMM</name>
<evidence type="ECO:0000256" key="1">
    <source>
        <dbReference type="SAM" id="Phobius"/>
    </source>
</evidence>
<proteinExistence type="predicted"/>
<reference evidence="2 3" key="1">
    <citation type="submission" date="2022-11" db="EMBL/GenBank/DDBJ databases">
        <title>Spartinivicinus poritis sp. nov., isolated from scleractinian coral Porites lutea.</title>
        <authorList>
            <person name="Zhang G."/>
            <person name="Cai L."/>
            <person name="Wei Q."/>
        </authorList>
    </citation>
    <scope>NUCLEOTIDE SEQUENCE [LARGE SCALE GENOMIC DNA]</scope>
    <source>
        <strain evidence="2 3">A2-2</strain>
    </source>
</reference>
<dbReference type="RefSeq" id="WP_274688510.1">
    <property type="nucleotide sequence ID" value="NZ_JAPMOU010000009.1"/>
</dbReference>
<evidence type="ECO:0000313" key="2">
    <source>
        <dbReference type="EMBL" id="MDE1462151.1"/>
    </source>
</evidence>
<feature type="transmembrane region" description="Helical" evidence="1">
    <location>
        <begin position="7"/>
        <end position="27"/>
    </location>
</feature>
<organism evidence="2 3">
    <name type="scientific">Spartinivicinus poritis</name>
    <dbReference type="NCBI Taxonomy" id="2994640"/>
    <lineage>
        <taxon>Bacteria</taxon>
        <taxon>Pseudomonadati</taxon>
        <taxon>Pseudomonadota</taxon>
        <taxon>Gammaproteobacteria</taxon>
        <taxon>Oceanospirillales</taxon>
        <taxon>Zooshikellaceae</taxon>
        <taxon>Spartinivicinus</taxon>
    </lineage>
</organism>
<evidence type="ECO:0000313" key="3">
    <source>
        <dbReference type="Proteomes" id="UP001528823"/>
    </source>
</evidence>
<keyword evidence="3" id="KW-1185">Reference proteome</keyword>
<keyword evidence="1" id="KW-0812">Transmembrane</keyword>
<sequence length="403" mass="46609">MAYIKPINILSMAMSNIIIGAAFAGSLDANRYEIQDIRVETDLAHGQAYQIYANGKMQAPVYIKIKAIDPTTRKPVTIPTDELISATYLFGKQSGLNLTYNQYFSDSSDQHWFYTVTENQYQHTVPRSAGIVRRSVSSSATAIRNNPRLANGWSQLTYWVSTNETHYSKHVCAEISINNGEKINSCDMMYDEYATISSIDPLQYRAEDFSFDFHYLKNTDTWYVGYWQLTPKDKQIKIYGLEWENPLQESNLFFRAMDYFRPGGSLLRYNSNTTAYSLILYPYKPSIESQTISDYVRIWNIEGKKREDYHFTLPLSTNNVKFVQGKGSYDDYKTCIYITRDHCSHTRKNGHYVNMTSNDSYHYDLRPKFTVLDQFGNAAQLKLVDGNTNTDLGWDNYQIMDDE</sequence>
<protein>
    <submittedName>
        <fullName evidence="2">Uncharacterized protein</fullName>
    </submittedName>
</protein>